<keyword evidence="15" id="KW-1185">Reference proteome</keyword>
<dbReference type="EMBL" id="MCBQ01008255">
    <property type="protein sequence ID" value="RKF75845.1"/>
    <property type="molecule type" value="Genomic_DNA"/>
</dbReference>
<dbReference type="SUPFAM" id="SSF55331">
    <property type="entry name" value="Tautomerase/MIF"/>
    <property type="match status" value="1"/>
</dbReference>
<comment type="catalytic activity">
    <reaction evidence="7">
        <text>L-dopachrome = 5,6-dihydroxyindole-2-carboxylate</text>
        <dbReference type="Rhea" id="RHEA:13041"/>
        <dbReference type="ChEBI" id="CHEBI:16875"/>
        <dbReference type="ChEBI" id="CHEBI:57509"/>
        <dbReference type="EC" id="5.3.3.12"/>
    </reaction>
</comment>
<comment type="caution">
    <text evidence="14">The sequence shown here is derived from an EMBL/GenBank/DDBJ whole genome shotgun (WGS) entry which is preliminary data.</text>
</comment>
<evidence type="ECO:0000256" key="13">
    <source>
        <dbReference type="SAM" id="MobiDB-lite"/>
    </source>
</evidence>
<evidence type="ECO:0000256" key="12">
    <source>
        <dbReference type="ARBA" id="ARBA00042730"/>
    </source>
</evidence>
<dbReference type="InterPro" id="IPR001398">
    <property type="entry name" value="Macrophage_inhib_fac"/>
</dbReference>
<sequence>MPALVESPNDASTPPSPTQSFVCPTQRVTSHNVLPPSPVDSHGSIFDENSATVKEETRLTREITRGTPGDRRRPLDMKCPHQRDLARKRSQYYENAFAVDPKPAFSARDRVLRESIIMADIKTNVIIYDEYAFITDVSYALSIRYQRPEKSIIVTVSHSSCVLFGGNFDPAYLLNITALPSQVLPITNRRNAALLAKSMEEALGISAERGIIKFTSIPEENLAHDGRTVAREIEELENAQEENRTTGRNLSSRSTTRSRRRPSIKSLRGYKTSHQLPTHDEVITSTSPRLTSTSRNCTPIPERPHGVIIMEHQPDQVQKMGRHRSFIASIFGRA</sequence>
<dbReference type="GO" id="GO:0005576">
    <property type="term" value="C:extracellular region"/>
    <property type="evidence" value="ECO:0007669"/>
    <property type="project" value="UniProtKB-SubCell"/>
</dbReference>
<accession>A0A420IMZ4</accession>
<evidence type="ECO:0000256" key="8">
    <source>
        <dbReference type="ARBA" id="ARBA00038932"/>
    </source>
</evidence>
<dbReference type="AlphaFoldDB" id="A0A420IMZ4"/>
<evidence type="ECO:0000256" key="10">
    <source>
        <dbReference type="ARBA" id="ARBA00041631"/>
    </source>
</evidence>
<keyword evidence="4" id="KW-0964">Secreted</keyword>
<evidence type="ECO:0000256" key="11">
    <source>
        <dbReference type="ARBA" id="ARBA00041912"/>
    </source>
</evidence>
<comment type="similarity">
    <text evidence="2">Belongs to the MIF family.</text>
</comment>
<dbReference type="Pfam" id="PF01187">
    <property type="entry name" value="MIF"/>
    <property type="match status" value="1"/>
</dbReference>
<reference evidence="14 15" key="1">
    <citation type="journal article" date="2018" name="BMC Genomics">
        <title>Comparative genome analyses reveal sequence features reflecting distinct modes of host-adaptation between dicot and monocot powdery mildew.</title>
        <authorList>
            <person name="Wu Y."/>
            <person name="Ma X."/>
            <person name="Pan Z."/>
            <person name="Kale S.D."/>
            <person name="Song Y."/>
            <person name="King H."/>
            <person name="Zhang Q."/>
            <person name="Presley C."/>
            <person name="Deng X."/>
            <person name="Wei C.I."/>
            <person name="Xiao S."/>
        </authorList>
    </citation>
    <scope>NUCLEOTIDE SEQUENCE [LARGE SCALE GENOMIC DNA]</scope>
    <source>
        <strain evidence="14">UMSG3</strain>
    </source>
</reference>
<dbReference type="GO" id="GO:0050178">
    <property type="term" value="F:phenylpyruvate tautomerase activity"/>
    <property type="evidence" value="ECO:0007669"/>
    <property type="project" value="UniProtKB-EC"/>
</dbReference>
<organism evidence="14 15">
    <name type="scientific">Golovinomyces cichoracearum</name>
    <dbReference type="NCBI Taxonomy" id="62708"/>
    <lineage>
        <taxon>Eukaryota</taxon>
        <taxon>Fungi</taxon>
        <taxon>Dikarya</taxon>
        <taxon>Ascomycota</taxon>
        <taxon>Pezizomycotina</taxon>
        <taxon>Leotiomycetes</taxon>
        <taxon>Erysiphales</taxon>
        <taxon>Erysiphaceae</taxon>
        <taxon>Golovinomyces</taxon>
    </lineage>
</organism>
<evidence type="ECO:0000313" key="14">
    <source>
        <dbReference type="EMBL" id="RKF75845.1"/>
    </source>
</evidence>
<protein>
    <recommendedName>
        <fullName evidence="12">L-dopachrome isomerase</fullName>
        <ecNumber evidence="9">5.3.2.1</ecNumber>
        <ecNumber evidence="8">5.3.3.12</ecNumber>
    </recommendedName>
    <alternativeName>
        <fullName evidence="10">L-dopachrome tautomerase</fullName>
    </alternativeName>
    <alternativeName>
        <fullName evidence="11">Phenylpyruvate tautomerase</fullName>
    </alternativeName>
</protein>
<dbReference type="InterPro" id="IPR014347">
    <property type="entry name" value="Tautomerase/MIF_sf"/>
</dbReference>
<evidence type="ECO:0000256" key="6">
    <source>
        <dbReference type="ARBA" id="ARBA00036735"/>
    </source>
</evidence>
<evidence type="ECO:0000256" key="2">
    <source>
        <dbReference type="ARBA" id="ARBA00005851"/>
    </source>
</evidence>
<comment type="catalytic activity">
    <reaction evidence="6">
        <text>3-phenylpyruvate = enol-phenylpyruvate</text>
        <dbReference type="Rhea" id="RHEA:17097"/>
        <dbReference type="ChEBI" id="CHEBI:16815"/>
        <dbReference type="ChEBI" id="CHEBI:18005"/>
        <dbReference type="EC" id="5.3.2.1"/>
    </reaction>
</comment>
<evidence type="ECO:0000313" key="15">
    <source>
        <dbReference type="Proteomes" id="UP000283383"/>
    </source>
</evidence>
<feature type="compositionally biased region" description="Low complexity" evidence="13">
    <location>
        <begin position="284"/>
        <end position="295"/>
    </location>
</feature>
<feature type="compositionally biased region" description="Low complexity" evidence="13">
    <location>
        <begin position="246"/>
        <end position="255"/>
    </location>
</feature>
<keyword evidence="5" id="KW-0413">Isomerase</keyword>
<dbReference type="EC" id="5.3.3.12" evidence="8"/>
<keyword evidence="3" id="KW-0202">Cytokine</keyword>
<evidence type="ECO:0000256" key="9">
    <source>
        <dbReference type="ARBA" id="ARBA00039086"/>
    </source>
</evidence>
<dbReference type="Gene3D" id="3.30.429.10">
    <property type="entry name" value="Macrophage Migration Inhibitory Factor"/>
    <property type="match status" value="1"/>
</dbReference>
<feature type="region of interest" description="Disordered" evidence="13">
    <location>
        <begin position="1"/>
        <end position="21"/>
    </location>
</feature>
<dbReference type="STRING" id="62708.A0A420IMZ4"/>
<feature type="compositionally biased region" description="Polar residues" evidence="13">
    <location>
        <begin position="9"/>
        <end position="21"/>
    </location>
</feature>
<dbReference type="PANTHER" id="PTHR11954:SF6">
    <property type="entry name" value="MACROPHAGE MIGRATION INHIBITORY FACTOR"/>
    <property type="match status" value="1"/>
</dbReference>
<evidence type="ECO:0000256" key="3">
    <source>
        <dbReference type="ARBA" id="ARBA00022514"/>
    </source>
</evidence>
<evidence type="ECO:0000256" key="5">
    <source>
        <dbReference type="ARBA" id="ARBA00023235"/>
    </source>
</evidence>
<gene>
    <name evidence="14" type="ORF">GcM3_082017</name>
</gene>
<evidence type="ECO:0000256" key="1">
    <source>
        <dbReference type="ARBA" id="ARBA00004613"/>
    </source>
</evidence>
<comment type="subcellular location">
    <subcellularLocation>
        <location evidence="1">Secreted</location>
    </subcellularLocation>
</comment>
<feature type="region of interest" description="Disordered" evidence="13">
    <location>
        <begin position="236"/>
        <end position="300"/>
    </location>
</feature>
<dbReference type="PANTHER" id="PTHR11954">
    <property type="entry name" value="D-DOPACHROME DECARBOXYLASE"/>
    <property type="match status" value="1"/>
</dbReference>
<evidence type="ECO:0000256" key="4">
    <source>
        <dbReference type="ARBA" id="ARBA00022525"/>
    </source>
</evidence>
<dbReference type="Proteomes" id="UP000283383">
    <property type="component" value="Unassembled WGS sequence"/>
</dbReference>
<name>A0A420IMZ4_9PEZI</name>
<dbReference type="GO" id="GO:0004167">
    <property type="term" value="F:dopachrome isomerase activity"/>
    <property type="evidence" value="ECO:0007669"/>
    <property type="project" value="UniProtKB-EC"/>
</dbReference>
<evidence type="ECO:0000256" key="7">
    <source>
        <dbReference type="ARBA" id="ARBA00036823"/>
    </source>
</evidence>
<proteinExistence type="inferred from homology"/>
<dbReference type="EC" id="5.3.2.1" evidence="9"/>